<feature type="non-terminal residue" evidence="1">
    <location>
        <position position="1"/>
    </location>
</feature>
<proteinExistence type="predicted"/>
<gene>
    <name evidence="1" type="ORF">AWT59_2015</name>
</gene>
<organism evidence="1 2">
    <name type="scientific">Candidatus Gallionella acididurans</name>
    <dbReference type="NCBI Taxonomy" id="1796491"/>
    <lineage>
        <taxon>Bacteria</taxon>
        <taxon>Pseudomonadati</taxon>
        <taxon>Pseudomonadota</taxon>
        <taxon>Betaproteobacteria</taxon>
        <taxon>Nitrosomonadales</taxon>
        <taxon>Gallionellaceae</taxon>
        <taxon>Gallionella</taxon>
    </lineage>
</organism>
<reference evidence="1 2" key="1">
    <citation type="submission" date="2016-02" db="EMBL/GenBank/DDBJ databases">
        <authorList>
            <person name="Wen L."/>
            <person name="He K."/>
            <person name="Yang H."/>
        </authorList>
    </citation>
    <scope>NUCLEOTIDE SEQUENCE [LARGE SCALE GENOMIC DNA]</scope>
    <source>
        <strain evidence="1">ShG14-8</strain>
    </source>
</reference>
<comment type="caution">
    <text evidence="1">The sequence shown here is derived from an EMBL/GenBank/DDBJ whole genome shotgun (WGS) entry which is preliminary data.</text>
</comment>
<name>A0A139BST4_9PROT</name>
<dbReference type="AlphaFoldDB" id="A0A139BST4"/>
<dbReference type="Proteomes" id="UP000070578">
    <property type="component" value="Unassembled WGS sequence"/>
</dbReference>
<sequence length="73" mass="7889">NSAHGTNPPPAWPSTSVMAACAPDANNIQAIIPAPEIFFMMNPSFNGFNKLQLFCCYWQIEVASADVITITTT</sequence>
<dbReference type="EMBL" id="LSLI01000052">
    <property type="protein sequence ID" value="KXS31883.1"/>
    <property type="molecule type" value="Genomic_DNA"/>
</dbReference>
<accession>A0A139BST4</accession>
<evidence type="ECO:0000313" key="2">
    <source>
        <dbReference type="Proteomes" id="UP000070578"/>
    </source>
</evidence>
<evidence type="ECO:0000313" key="1">
    <source>
        <dbReference type="EMBL" id="KXS31883.1"/>
    </source>
</evidence>
<protein>
    <submittedName>
        <fullName evidence="1">Uncharacterized protein</fullName>
    </submittedName>
</protein>
<reference evidence="1 2" key="2">
    <citation type="submission" date="2016-03" db="EMBL/GenBank/DDBJ databases">
        <title>New uncultured bacterium of the family Gallionellaceae from acid mine drainage: description and reconstruction of genome based on metagenomic analysis of microbial community.</title>
        <authorList>
            <person name="Kadnikov V."/>
            <person name="Ivasenko D."/>
            <person name="Beletsky A."/>
            <person name="Mardanov A."/>
            <person name="Danilova E."/>
            <person name="Pimenov N."/>
            <person name="Karnachuk O."/>
            <person name="Ravin N."/>
        </authorList>
    </citation>
    <scope>NUCLEOTIDE SEQUENCE [LARGE SCALE GENOMIC DNA]</scope>
    <source>
        <strain evidence="1">ShG14-8</strain>
    </source>
</reference>